<dbReference type="GO" id="GO:0006679">
    <property type="term" value="P:glucosylceramide biosynthetic process"/>
    <property type="evidence" value="ECO:0007669"/>
    <property type="project" value="TreeGrafter"/>
</dbReference>
<protein>
    <submittedName>
        <fullName evidence="10">Ceramide glucosyltransferase</fullName>
        <ecNumber evidence="10">2.4.1.80</ecNumber>
    </submittedName>
</protein>
<keyword evidence="7 9" id="KW-1133">Transmembrane helix</keyword>
<dbReference type="EMBL" id="LN614827">
    <property type="protein sequence ID" value="CEG58999.1"/>
    <property type="molecule type" value="Genomic_DNA"/>
</dbReference>
<dbReference type="InterPro" id="IPR029044">
    <property type="entry name" value="Nucleotide-diphossugar_trans"/>
</dbReference>
<dbReference type="AlphaFoldDB" id="A0A098G923"/>
<dbReference type="Gene3D" id="3.90.550.10">
    <property type="entry name" value="Spore Coat Polysaccharide Biosynthesis Protein SpsA, Chain A"/>
    <property type="match status" value="1"/>
</dbReference>
<dbReference type="GO" id="GO:0016020">
    <property type="term" value="C:membrane"/>
    <property type="evidence" value="ECO:0007669"/>
    <property type="project" value="UniProtKB-SubCell"/>
</dbReference>
<dbReference type="OrthoDB" id="9807209at2"/>
<evidence type="ECO:0000256" key="5">
    <source>
        <dbReference type="ARBA" id="ARBA00022679"/>
    </source>
</evidence>
<dbReference type="RefSeq" id="WP_045097204.1">
    <property type="nucleotide sequence ID" value="NZ_LN614827.1"/>
</dbReference>
<evidence type="ECO:0000256" key="1">
    <source>
        <dbReference type="ARBA" id="ARBA00004141"/>
    </source>
</evidence>
<dbReference type="PANTHER" id="PTHR12726:SF0">
    <property type="entry name" value="CERAMIDE GLUCOSYLTRANSFERASE"/>
    <property type="match status" value="1"/>
</dbReference>
<dbReference type="PANTHER" id="PTHR12726">
    <property type="entry name" value="CERAMIDE GLUCOSYLTRANSFERASE"/>
    <property type="match status" value="1"/>
</dbReference>
<comment type="pathway">
    <text evidence="2">Lipid metabolism; sphingolipid metabolism.</text>
</comment>
<evidence type="ECO:0000256" key="2">
    <source>
        <dbReference type="ARBA" id="ARBA00004760"/>
    </source>
</evidence>
<keyword evidence="8 9" id="KW-0472">Membrane</keyword>
<keyword evidence="11" id="KW-1185">Reference proteome</keyword>
<gene>
    <name evidence="10" type="ORF">LFA_3674</name>
</gene>
<sequence length="376" mass="42733">MFYVILLLSIASSFYYIFAIYSTSRFFSLPSQSKTDFHPPISILKPVCGMESMAYENFASFCQQDYPEYQIIFGVRDADDPIVSVVNKIIADFPQKDIQLVICETSLGINPKISNLITMQKAAKYSFSLISDSDIRVGPTYLSETIQFMQDEQVGIVTCPYRSLAKTWRAKIGAVNDATEYMPGVFCAKQLDQIKWTLGCSVLIRETALNAIGGIQRVADYVAEDLLLGKHVTHIGYKIVLANYIVDHVIEHHSLRGIIRGKIRRDRGILTYNPWSYFSLLFTYGAALSMLLLLINHTSTIGVIVFGFVWITKLVMSWIISVKYLKDPSAKKWFWLSPLNDCISFMLWLYVFSASTIYWRGSYFKIGKDGRLVVCT</sequence>
<keyword evidence="5 10" id="KW-0808">Transferase</keyword>
<accession>A0A098G923</accession>
<feature type="transmembrane region" description="Helical" evidence="9">
    <location>
        <begin position="275"/>
        <end position="294"/>
    </location>
</feature>
<keyword evidence="4 10" id="KW-0328">Glycosyltransferase</keyword>
<evidence type="ECO:0000256" key="6">
    <source>
        <dbReference type="ARBA" id="ARBA00022692"/>
    </source>
</evidence>
<dbReference type="Pfam" id="PF13506">
    <property type="entry name" value="Glyco_transf_21"/>
    <property type="match status" value="1"/>
</dbReference>
<keyword evidence="6 9" id="KW-0812">Transmembrane</keyword>
<dbReference type="NCBIfam" id="TIGR03472">
    <property type="entry name" value="HpnI"/>
    <property type="match status" value="1"/>
</dbReference>
<feature type="transmembrane region" description="Helical" evidence="9">
    <location>
        <begin position="301"/>
        <end position="321"/>
    </location>
</feature>
<organism evidence="10 11">
    <name type="scientific">Legionella fallonii LLAP-10</name>
    <dbReference type="NCBI Taxonomy" id="1212491"/>
    <lineage>
        <taxon>Bacteria</taxon>
        <taxon>Pseudomonadati</taxon>
        <taxon>Pseudomonadota</taxon>
        <taxon>Gammaproteobacteria</taxon>
        <taxon>Legionellales</taxon>
        <taxon>Legionellaceae</taxon>
        <taxon>Legionella</taxon>
    </lineage>
</organism>
<dbReference type="STRING" id="1212491.LFA_3674"/>
<evidence type="ECO:0000313" key="10">
    <source>
        <dbReference type="EMBL" id="CEG58999.1"/>
    </source>
</evidence>
<dbReference type="Proteomes" id="UP000032430">
    <property type="component" value="Chromosome I"/>
</dbReference>
<dbReference type="CDD" id="cd02520">
    <property type="entry name" value="Glucosylceramide_synthase"/>
    <property type="match status" value="1"/>
</dbReference>
<dbReference type="InterPro" id="IPR017835">
    <property type="entry name" value="Hopen-assoc_HpnI"/>
</dbReference>
<dbReference type="KEGG" id="lfa:LFA_3674"/>
<comment type="subcellular location">
    <subcellularLocation>
        <location evidence="1">Membrane</location>
        <topology evidence="1">Multi-pass membrane protein</topology>
    </subcellularLocation>
</comment>
<dbReference type="SUPFAM" id="SSF53448">
    <property type="entry name" value="Nucleotide-diphospho-sugar transferases"/>
    <property type="match status" value="1"/>
</dbReference>
<feature type="transmembrane region" description="Helical" evidence="9">
    <location>
        <begin position="333"/>
        <end position="359"/>
    </location>
</feature>
<evidence type="ECO:0000256" key="7">
    <source>
        <dbReference type="ARBA" id="ARBA00022989"/>
    </source>
</evidence>
<dbReference type="InterPro" id="IPR025993">
    <property type="entry name" value="Ceramide_glucosylTrfase"/>
</dbReference>
<name>A0A098G923_9GAMM</name>
<evidence type="ECO:0000256" key="4">
    <source>
        <dbReference type="ARBA" id="ARBA00022676"/>
    </source>
</evidence>
<evidence type="ECO:0000256" key="9">
    <source>
        <dbReference type="SAM" id="Phobius"/>
    </source>
</evidence>
<dbReference type="HOGENOM" id="CLU_030898_2_0_6"/>
<evidence type="ECO:0000256" key="8">
    <source>
        <dbReference type="ARBA" id="ARBA00023136"/>
    </source>
</evidence>
<reference evidence="11" key="1">
    <citation type="submission" date="2014-09" db="EMBL/GenBank/DDBJ databases">
        <authorList>
            <person name="Gomez-Valero L."/>
        </authorList>
    </citation>
    <scope>NUCLEOTIDE SEQUENCE [LARGE SCALE GENOMIC DNA]</scope>
    <source>
        <strain evidence="11">ATCC700992</strain>
    </source>
</reference>
<evidence type="ECO:0000256" key="3">
    <source>
        <dbReference type="ARBA" id="ARBA00004991"/>
    </source>
</evidence>
<dbReference type="EC" id="2.4.1.80" evidence="10"/>
<dbReference type="GO" id="GO:0008120">
    <property type="term" value="F:ceramide glucosyltransferase activity"/>
    <property type="evidence" value="ECO:0007669"/>
    <property type="project" value="UniProtKB-EC"/>
</dbReference>
<comment type="pathway">
    <text evidence="3">Sphingolipid metabolism.</text>
</comment>
<proteinExistence type="predicted"/>
<evidence type="ECO:0000313" key="11">
    <source>
        <dbReference type="Proteomes" id="UP000032430"/>
    </source>
</evidence>